<dbReference type="RefSeq" id="WP_201076683.1">
    <property type="nucleotide sequence ID" value="NZ_CP067420.1"/>
</dbReference>
<protein>
    <submittedName>
        <fullName evidence="1">Relaxase/mobilization nuclease domain-containing protein</fullName>
    </submittedName>
</protein>
<dbReference type="Proteomes" id="UP000595197">
    <property type="component" value="Chromosome"/>
</dbReference>
<proteinExistence type="predicted"/>
<accession>A0ABX7B6Z0</accession>
<reference evidence="1" key="1">
    <citation type="submission" date="2021-02" db="EMBL/GenBank/DDBJ databases">
        <title>Skermanella TT6 skin isolate.</title>
        <authorList>
            <person name="Lee K."/>
            <person name="Ganzorig M."/>
        </authorList>
    </citation>
    <scope>NUCLEOTIDE SEQUENCE</scope>
    <source>
        <strain evidence="1">TT6</strain>
    </source>
</reference>
<evidence type="ECO:0000313" key="1">
    <source>
        <dbReference type="EMBL" id="QQP89899.1"/>
    </source>
</evidence>
<evidence type="ECO:0000313" key="2">
    <source>
        <dbReference type="Proteomes" id="UP000595197"/>
    </source>
</evidence>
<name>A0ABX7B6Z0_9PROT</name>
<sequence>MHMRKPVDGAMEASASRLKAPTIMGRGRWAYVRPAAASQQRVTVKTKIQPAAKAAAHARYLEKRAAGLDGQDARGFTATGDDVDPKGLAEEWSEDRHHFQTIISPERGDRLDMRRYVRDVMARYERDLGSRLTWCAVIHYDTGRPHAHVLIRGRDDRGGDLVIDREYIRHGMRTRAMEVATKELGLRSAQEIAASSEKRRRAPEAGIGQAEGLGKAAGWQLHLNVPAERWHPTTQAVLADLADRGLPYQMHFAADKAKRLTVSVGPYDDAVRVARELDAAFGERLRDPTGKIARDDVRLSGPVWGAFEPQGDRDFTHWTVKGLPLERNAARDLRGLRGAERVALRDGLRAAADAKLMERYGAFYAGSERVRALEKLRELQRGMGHRY</sequence>
<organism evidence="1 2">
    <name type="scientific">Skermanella cutis</name>
    <dbReference type="NCBI Taxonomy" id="2775420"/>
    <lineage>
        <taxon>Bacteria</taxon>
        <taxon>Pseudomonadati</taxon>
        <taxon>Pseudomonadota</taxon>
        <taxon>Alphaproteobacteria</taxon>
        <taxon>Rhodospirillales</taxon>
        <taxon>Azospirillaceae</taxon>
        <taxon>Skermanella</taxon>
    </lineage>
</organism>
<gene>
    <name evidence="1" type="ORF">IGS68_01060</name>
</gene>
<keyword evidence="2" id="KW-1185">Reference proteome</keyword>
<dbReference type="EMBL" id="CP067420">
    <property type="protein sequence ID" value="QQP89899.1"/>
    <property type="molecule type" value="Genomic_DNA"/>
</dbReference>